<dbReference type="AlphaFoldDB" id="A0A7J6CTN1"/>
<evidence type="ECO:0000313" key="2">
    <source>
        <dbReference type="Proteomes" id="UP000579812"/>
    </source>
</evidence>
<protein>
    <submittedName>
        <fullName evidence="1">Uncharacterized protein</fullName>
    </submittedName>
</protein>
<reference evidence="1 2" key="1">
    <citation type="submission" date="2020-04" db="EMBL/GenBank/DDBJ databases">
        <title>Chromosome-level genome assembly of a cyprinid fish Onychostoma macrolepis by integration of Nanopore Sequencing, Bionano and Hi-C technology.</title>
        <authorList>
            <person name="Wang D."/>
        </authorList>
    </citation>
    <scope>NUCLEOTIDE SEQUENCE [LARGE SCALE GENOMIC DNA]</scope>
    <source>
        <strain evidence="1">SWU-2019</strain>
        <tissue evidence="1">Muscle</tissue>
    </source>
</reference>
<keyword evidence="2" id="KW-1185">Reference proteome</keyword>
<name>A0A7J6CTN1_9TELE</name>
<proteinExistence type="predicted"/>
<organism evidence="1 2">
    <name type="scientific">Onychostoma macrolepis</name>
    <dbReference type="NCBI Taxonomy" id="369639"/>
    <lineage>
        <taxon>Eukaryota</taxon>
        <taxon>Metazoa</taxon>
        <taxon>Chordata</taxon>
        <taxon>Craniata</taxon>
        <taxon>Vertebrata</taxon>
        <taxon>Euteleostomi</taxon>
        <taxon>Actinopterygii</taxon>
        <taxon>Neopterygii</taxon>
        <taxon>Teleostei</taxon>
        <taxon>Ostariophysi</taxon>
        <taxon>Cypriniformes</taxon>
        <taxon>Cyprinidae</taxon>
        <taxon>Acrossocheilinae</taxon>
        <taxon>Onychostoma</taxon>
    </lineage>
</organism>
<comment type="caution">
    <text evidence="1">The sequence shown here is derived from an EMBL/GenBank/DDBJ whole genome shotgun (WGS) entry which is preliminary data.</text>
</comment>
<gene>
    <name evidence="1" type="ORF">G5714_007748</name>
</gene>
<dbReference type="Proteomes" id="UP000579812">
    <property type="component" value="Unassembled WGS sequence"/>
</dbReference>
<dbReference type="EMBL" id="JAAMOB010000007">
    <property type="protein sequence ID" value="KAF4110717.1"/>
    <property type="molecule type" value="Genomic_DNA"/>
</dbReference>
<accession>A0A7J6CTN1</accession>
<evidence type="ECO:0000313" key="1">
    <source>
        <dbReference type="EMBL" id="KAF4110717.1"/>
    </source>
</evidence>
<sequence>MASDDWALLTVGRKGKVGWPGDSRRREIKTRCVGQVSLANRRMETVRLSGREALAGVRWEIKTHGIGQVRQKVGRKSLGLLDQEALAGIRREIKTHGRMGKPLRAQNGRVNLCGREALAGVRWEINTHSIGRLNLANRRMEKERLSGREALAASNGRSILTASDG</sequence>